<dbReference type="EMBL" id="FOEG01000001">
    <property type="protein sequence ID" value="SEO57508.1"/>
    <property type="molecule type" value="Genomic_DNA"/>
</dbReference>
<gene>
    <name evidence="7" type="ORF">SAMN04488052_101778</name>
</gene>
<accession>A0A1H8QUA0</accession>
<feature type="transmembrane region" description="Helical" evidence="5">
    <location>
        <begin position="21"/>
        <end position="42"/>
    </location>
</feature>
<name>A0A1H8QUA0_9GAMM</name>
<evidence type="ECO:0000256" key="5">
    <source>
        <dbReference type="SAM" id="Phobius"/>
    </source>
</evidence>
<organism evidence="7 8">
    <name type="scientific">Aquisalimonas asiatica</name>
    <dbReference type="NCBI Taxonomy" id="406100"/>
    <lineage>
        <taxon>Bacteria</taxon>
        <taxon>Pseudomonadati</taxon>
        <taxon>Pseudomonadota</taxon>
        <taxon>Gammaproteobacteria</taxon>
        <taxon>Chromatiales</taxon>
        <taxon>Ectothiorhodospiraceae</taxon>
        <taxon>Aquisalimonas</taxon>
    </lineage>
</organism>
<dbReference type="STRING" id="406100.SAMN04488052_101778"/>
<dbReference type="GO" id="GO:0005886">
    <property type="term" value="C:plasma membrane"/>
    <property type="evidence" value="ECO:0007669"/>
    <property type="project" value="TreeGrafter"/>
</dbReference>
<dbReference type="PANTHER" id="PTHR33507">
    <property type="entry name" value="INNER MEMBRANE PROTEIN YBBJ"/>
    <property type="match status" value="1"/>
</dbReference>
<evidence type="ECO:0000259" key="6">
    <source>
        <dbReference type="Pfam" id="PF01957"/>
    </source>
</evidence>
<feature type="transmembrane region" description="Helical" evidence="5">
    <location>
        <begin position="48"/>
        <end position="66"/>
    </location>
</feature>
<keyword evidence="8" id="KW-1185">Reference proteome</keyword>
<proteinExistence type="predicted"/>
<keyword evidence="2 5" id="KW-0812">Transmembrane</keyword>
<evidence type="ECO:0000256" key="1">
    <source>
        <dbReference type="ARBA" id="ARBA00004141"/>
    </source>
</evidence>
<reference evidence="7 8" key="1">
    <citation type="submission" date="2016-10" db="EMBL/GenBank/DDBJ databases">
        <authorList>
            <person name="de Groot N.N."/>
        </authorList>
    </citation>
    <scope>NUCLEOTIDE SEQUENCE [LARGE SCALE GENOMIC DNA]</scope>
    <source>
        <strain evidence="7 8">CGMCC 1.6291</strain>
    </source>
</reference>
<dbReference type="PANTHER" id="PTHR33507:SF3">
    <property type="entry name" value="INNER MEMBRANE PROTEIN YBBJ"/>
    <property type="match status" value="1"/>
</dbReference>
<dbReference type="Pfam" id="PF01957">
    <property type="entry name" value="NfeD"/>
    <property type="match status" value="1"/>
</dbReference>
<dbReference type="OrthoDB" id="5796541at2"/>
<dbReference type="Proteomes" id="UP000199657">
    <property type="component" value="Unassembled WGS sequence"/>
</dbReference>
<protein>
    <submittedName>
        <fullName evidence="7">NfeD-like C-terminal, partner-binding</fullName>
    </submittedName>
</protein>
<dbReference type="RefSeq" id="WP_091640062.1">
    <property type="nucleotide sequence ID" value="NZ_FOEG01000001.1"/>
</dbReference>
<evidence type="ECO:0000256" key="3">
    <source>
        <dbReference type="ARBA" id="ARBA00022989"/>
    </source>
</evidence>
<dbReference type="Gene3D" id="2.40.50.140">
    <property type="entry name" value="Nucleic acid-binding proteins"/>
    <property type="match status" value="1"/>
</dbReference>
<evidence type="ECO:0000256" key="4">
    <source>
        <dbReference type="ARBA" id="ARBA00023136"/>
    </source>
</evidence>
<dbReference type="AlphaFoldDB" id="A0A1H8QUA0"/>
<evidence type="ECO:0000313" key="8">
    <source>
        <dbReference type="Proteomes" id="UP000199657"/>
    </source>
</evidence>
<dbReference type="InterPro" id="IPR002810">
    <property type="entry name" value="NfeD-like_C"/>
</dbReference>
<sequence>MSSKRPGQPSFLQHPLTRYTLLQVPGWLLLGSVLYIVHSWGWLGGQSVFWVALVWLIKDVALYPLYRPALMRPAQQNVAESLLGATGTARTDVAESGLVLVRGEFWRACSAGAAIAAGNRVQVCGARGRVLVVCPVETRSR</sequence>
<dbReference type="SUPFAM" id="SSF141322">
    <property type="entry name" value="NfeD domain-like"/>
    <property type="match status" value="1"/>
</dbReference>
<dbReference type="InterPro" id="IPR052165">
    <property type="entry name" value="Membrane_assoc_protease"/>
</dbReference>
<evidence type="ECO:0000313" key="7">
    <source>
        <dbReference type="EMBL" id="SEO57508.1"/>
    </source>
</evidence>
<feature type="domain" description="NfeD-like C-terminal" evidence="6">
    <location>
        <begin position="79"/>
        <end position="133"/>
    </location>
</feature>
<comment type="subcellular location">
    <subcellularLocation>
        <location evidence="1">Membrane</location>
        <topology evidence="1">Multi-pass membrane protein</topology>
    </subcellularLocation>
</comment>
<dbReference type="InterPro" id="IPR012340">
    <property type="entry name" value="NA-bd_OB-fold"/>
</dbReference>
<evidence type="ECO:0000256" key="2">
    <source>
        <dbReference type="ARBA" id="ARBA00022692"/>
    </source>
</evidence>
<keyword evidence="3 5" id="KW-1133">Transmembrane helix</keyword>
<keyword evidence="4 5" id="KW-0472">Membrane</keyword>